<gene>
    <name evidence="3" type="ORF">ThidrDRAFT_4102</name>
</gene>
<reference evidence="3 4" key="1">
    <citation type="submission" date="2011-06" db="EMBL/GenBank/DDBJ databases">
        <title>The draft genome of Thiorhodococcus drewsii AZ1.</title>
        <authorList>
            <consortium name="US DOE Joint Genome Institute (JGI-PGF)"/>
            <person name="Lucas S."/>
            <person name="Han J."/>
            <person name="Lapidus A."/>
            <person name="Cheng J.-F."/>
            <person name="Goodwin L."/>
            <person name="Pitluck S."/>
            <person name="Peters L."/>
            <person name="Land M.L."/>
            <person name="Hauser L."/>
            <person name="Vogl K."/>
            <person name="Liu Z."/>
            <person name="Imhoff J."/>
            <person name="Thiel V."/>
            <person name="Frigaard N.-U."/>
            <person name="Bryant D.A."/>
            <person name="Woyke T.J."/>
        </authorList>
    </citation>
    <scope>NUCLEOTIDE SEQUENCE [LARGE SCALE GENOMIC DNA]</scope>
    <source>
        <strain evidence="3 4">AZ1</strain>
    </source>
</reference>
<feature type="region of interest" description="Disordered" evidence="1">
    <location>
        <begin position="689"/>
        <end position="716"/>
    </location>
</feature>
<dbReference type="PATRIC" id="fig|765913.3.peg.4179"/>
<dbReference type="eggNOG" id="COG5519">
    <property type="taxonomic scope" value="Bacteria"/>
</dbReference>
<sequence>MTDTAPDKGAASAAPTSPPQKPASPWTPLGDSGLDVRETKTPGAWHLRFADGSLIRVKRDGAGNFLDSKTGTVWDRDGVCHEPPNVLDNLPPLGDELAEGWTPERVDEQARWGESASPYTNSQGTGGTEGTSSNGAGSSGSPGENAQGTEGTVKTKPAVDRPGFSVQAGWTGYGKPGTYWHGLKDDKDVDQWVCSPLWADAMAHGERDADYGLLLRFRNASGREREWTMPMHMLKGSGEELRGELLSLGVRIDPASHRLLNAYLMGRYPKRRILAATCTGWQSEGTVFVLPNRIVGTGDVRYQSEQADHDEFTQIGTLEGWRSEIAARCARNPMLQLAVSAALAGPLLAKVHRTGCGFHFVGDSSTGKSTTLSVGASCWGGPGFIRTWRATGNGLEGIAAALNDTALILDEISEADPREIGSIIYAIGNGTGKSRAARTGKAREVRRWRVVLLSSGERTLAATMAEGGKRTKAGQEARLLDIPCARAHGVFDDLHGLASGRAFSDALRTSTSRHYGHAGPAFVERLIADQRDYGETLAQIITLDAFAVENGLEGRAANAFALVALAGELAIEWGILPWSEGAALDAASIAYRAWREHRGKGQTETRQILQAVADFIARHGDARFSPLRPIEDEHAPIVRDRAGWWKEDPTGKGRTYLFTPAGLREASEGFDLRRVLDALDASGWIAEHDDGKRSKKTKAQGRAQNLYAIAPKEGDQ</sequence>
<accession>G2E739</accession>
<proteinExistence type="predicted"/>
<evidence type="ECO:0000259" key="2">
    <source>
        <dbReference type="Pfam" id="PF06048"/>
    </source>
</evidence>
<keyword evidence="4" id="KW-1185">Reference proteome</keyword>
<comment type="caution">
    <text evidence="3">The sequence shown here is derived from an EMBL/GenBank/DDBJ whole genome shotgun (WGS) entry which is preliminary data.</text>
</comment>
<feature type="region of interest" description="Disordered" evidence="1">
    <location>
        <begin position="106"/>
        <end position="162"/>
    </location>
</feature>
<name>G2E739_9GAMM</name>
<evidence type="ECO:0000313" key="3">
    <source>
        <dbReference type="EMBL" id="EGV28070.1"/>
    </source>
</evidence>
<feature type="region of interest" description="Disordered" evidence="1">
    <location>
        <begin position="1"/>
        <end position="38"/>
    </location>
</feature>
<dbReference type="Pfam" id="PF06048">
    <property type="entry name" value="DUF927"/>
    <property type="match status" value="1"/>
</dbReference>
<dbReference type="Proteomes" id="UP000004200">
    <property type="component" value="Unassembled WGS sequence"/>
</dbReference>
<dbReference type="InterPro" id="IPR009270">
    <property type="entry name" value="DUF927"/>
</dbReference>
<dbReference type="RefSeq" id="WP_007042815.1">
    <property type="nucleotide sequence ID" value="NZ_AFWT01000047.1"/>
</dbReference>
<evidence type="ECO:0000313" key="4">
    <source>
        <dbReference type="Proteomes" id="UP000004200"/>
    </source>
</evidence>
<feature type="compositionally biased region" description="Low complexity" evidence="1">
    <location>
        <begin position="130"/>
        <end position="143"/>
    </location>
</feature>
<evidence type="ECO:0000256" key="1">
    <source>
        <dbReference type="SAM" id="MobiDB-lite"/>
    </source>
</evidence>
<feature type="domain" description="DUF927" evidence="2">
    <location>
        <begin position="175"/>
        <end position="446"/>
    </location>
</feature>
<dbReference type="eggNOG" id="COG4643">
    <property type="taxonomic scope" value="Bacteria"/>
</dbReference>
<dbReference type="AlphaFoldDB" id="G2E739"/>
<dbReference type="STRING" id="765913.ThidrDRAFT_4102"/>
<organism evidence="3 4">
    <name type="scientific">Thiorhodococcus drewsii AZ1</name>
    <dbReference type="NCBI Taxonomy" id="765913"/>
    <lineage>
        <taxon>Bacteria</taxon>
        <taxon>Pseudomonadati</taxon>
        <taxon>Pseudomonadota</taxon>
        <taxon>Gammaproteobacteria</taxon>
        <taxon>Chromatiales</taxon>
        <taxon>Chromatiaceae</taxon>
        <taxon>Thiorhodococcus</taxon>
    </lineage>
</organism>
<protein>
    <recommendedName>
        <fullName evidence="2">DUF927 domain-containing protein</fullName>
    </recommendedName>
</protein>
<dbReference type="EMBL" id="AFWT01000047">
    <property type="protein sequence ID" value="EGV28070.1"/>
    <property type="molecule type" value="Genomic_DNA"/>
</dbReference>